<protein>
    <submittedName>
        <fullName evidence="1">Uncharacterized protein</fullName>
    </submittedName>
</protein>
<sequence>MPPLDCSKGFKLQLYLFTSGPEHTST</sequence>
<organism evidence="1">
    <name type="scientific">Anguilla anguilla</name>
    <name type="common">European freshwater eel</name>
    <name type="synonym">Muraena anguilla</name>
    <dbReference type="NCBI Taxonomy" id="7936"/>
    <lineage>
        <taxon>Eukaryota</taxon>
        <taxon>Metazoa</taxon>
        <taxon>Chordata</taxon>
        <taxon>Craniata</taxon>
        <taxon>Vertebrata</taxon>
        <taxon>Euteleostomi</taxon>
        <taxon>Actinopterygii</taxon>
        <taxon>Neopterygii</taxon>
        <taxon>Teleostei</taxon>
        <taxon>Anguilliformes</taxon>
        <taxon>Anguillidae</taxon>
        <taxon>Anguilla</taxon>
    </lineage>
</organism>
<name>A0A0E9R471_ANGAN</name>
<reference evidence="1" key="1">
    <citation type="submission" date="2014-11" db="EMBL/GenBank/DDBJ databases">
        <authorList>
            <person name="Amaro Gonzalez C."/>
        </authorList>
    </citation>
    <scope>NUCLEOTIDE SEQUENCE</scope>
</reference>
<dbReference type="EMBL" id="GBXM01085010">
    <property type="protein sequence ID" value="JAH23567.1"/>
    <property type="molecule type" value="Transcribed_RNA"/>
</dbReference>
<dbReference type="AlphaFoldDB" id="A0A0E9R471"/>
<reference evidence="1" key="2">
    <citation type="journal article" date="2015" name="Fish Shellfish Immunol.">
        <title>Early steps in the European eel (Anguilla anguilla)-Vibrio vulnificus interaction in the gills: Role of the RtxA13 toxin.</title>
        <authorList>
            <person name="Callol A."/>
            <person name="Pajuelo D."/>
            <person name="Ebbesson L."/>
            <person name="Teles M."/>
            <person name="MacKenzie S."/>
            <person name="Amaro C."/>
        </authorList>
    </citation>
    <scope>NUCLEOTIDE SEQUENCE</scope>
</reference>
<proteinExistence type="predicted"/>
<evidence type="ECO:0000313" key="1">
    <source>
        <dbReference type="EMBL" id="JAH23567.1"/>
    </source>
</evidence>
<accession>A0A0E9R471</accession>